<gene>
    <name evidence="7" type="ORF">WICMUC_002336</name>
</gene>
<dbReference type="PANTHER" id="PTHR10137">
    <property type="entry name" value="V-TYPE PROTON ATPASE SUBUNIT C"/>
    <property type="match status" value="1"/>
</dbReference>
<reference evidence="7" key="2">
    <citation type="submission" date="2021-01" db="EMBL/GenBank/DDBJ databases">
        <authorList>
            <person name="Schikora-Tamarit M.A."/>
        </authorList>
    </citation>
    <scope>NUCLEOTIDE SEQUENCE</scope>
    <source>
        <strain evidence="7">CBS6341</strain>
    </source>
</reference>
<sequence>MSSDPLAQLILLSIPENTAPETDADTTDPQLWLERYFLNGLSTPSKINIPNFKLGTLDSLVTQSDELNKIDEQLSNSVNKVLEILTTLQDNNLAAVETLKKVDQKPVLDYIQNFTWKSNKYRTDRPLKELIDLISQESFELDSELKQSFTNYNTAKSALVAADRKETGDLSVRSLHDIVNGDDFVQDSEFLTTIVVAVPNNHDKEFIKTYETLTQYVVPESAKLIDQDSEYKLYTVTLFKKIAHSYNTALREHKFIPREFIYSEEAINELRKERNLAKETEQRLKNNLIRLSITAYSDIVSNWFHIKIIRIYVESVLRYGLPPNFLATLIKIPKNKSIDNAKAELIHAFGFLGKRGFEIDNKGKVKKDTSLHEYASLVDTEYEPFVIYTVDIK</sequence>
<dbReference type="SUPFAM" id="SSF118203">
    <property type="entry name" value="Vacuolar ATP synthase subunit C"/>
    <property type="match status" value="1"/>
</dbReference>
<dbReference type="OrthoDB" id="6605928at2759"/>
<comment type="caution">
    <text evidence="7">The sequence shown here is derived from an EMBL/GenBank/DDBJ whole genome shotgun (WGS) entry which is preliminary data.</text>
</comment>
<dbReference type="Gene3D" id="1.20.1460.10">
    <property type="entry name" value="subunit c (vma5p) of the yeast v-atpase, domain 2"/>
    <property type="match status" value="1"/>
</dbReference>
<dbReference type="PANTHER" id="PTHR10137:SF0">
    <property type="entry name" value="V-TYPE PROTON ATPASE SUBUNIT C"/>
    <property type="match status" value="1"/>
</dbReference>
<comment type="function">
    <text evidence="5">Subunit of the V1 complex of vacuolar(H+)-ATPase (V-ATPase), a multisubunit enzyme composed of a peripheral complex (V1) that hydrolyzes ATP and a membrane integral complex (V0) that translocates protons. V-ATPase is responsible for acidifying and maintaining the pH of intracellular compartments. Subunit C is necessary for the assembly of the catalytic sector of the enzyme and is likely to have a specific function in its catalytic activity. Reversibly leaves the enzyme after glucose depletion, causing the catalytic subcomplex V1 to detach from the V0 section.</text>
</comment>
<dbReference type="Pfam" id="PF03223">
    <property type="entry name" value="V-ATPase_C"/>
    <property type="match status" value="1"/>
</dbReference>
<dbReference type="AlphaFoldDB" id="A0A9P8TEW2"/>
<dbReference type="Gene3D" id="3.30.70.1180">
    <property type="entry name" value="Vacuolar atp synthase subunit c, domain 1"/>
    <property type="match status" value="1"/>
</dbReference>
<dbReference type="InterPro" id="IPR036132">
    <property type="entry name" value="Vac_ATP_synth_c_sf"/>
</dbReference>
<comment type="function">
    <text evidence="6">Subunit of the V1 complex of vacuolar(H+)-ATPase (V-ATPase), a multisubunit enzyme composed of a peripheral complex (V1) that hydrolyzes ATP and a membrane integral complex (V0) that translocates protons. V-ATPase is responsible for acidifying and maintaining the pH of intracellular compartments and in some cell types, is targeted to the plasma membrane, where it is responsible for acidifying the extracellular environment. Subunit C is necessary for the assembly of the catalytic sector of the enzyme and is likely to have a specific function in its catalytic activity.</text>
</comment>
<evidence type="ECO:0000256" key="2">
    <source>
        <dbReference type="ARBA" id="ARBA00022448"/>
    </source>
</evidence>
<dbReference type="GO" id="GO:0000221">
    <property type="term" value="C:vacuolar proton-transporting V-type ATPase, V1 domain"/>
    <property type="evidence" value="ECO:0007669"/>
    <property type="project" value="TreeGrafter"/>
</dbReference>
<dbReference type="GO" id="GO:0046961">
    <property type="term" value="F:proton-transporting ATPase activity, rotational mechanism"/>
    <property type="evidence" value="ECO:0007669"/>
    <property type="project" value="InterPro"/>
</dbReference>
<reference evidence="7" key="1">
    <citation type="journal article" date="2021" name="Open Biol.">
        <title>Shared evolutionary footprints suggest mitochondrial oxidative damage underlies multiple complex I losses in fungi.</title>
        <authorList>
            <person name="Schikora-Tamarit M.A."/>
            <person name="Marcet-Houben M."/>
            <person name="Nosek J."/>
            <person name="Gabaldon T."/>
        </authorList>
    </citation>
    <scope>NUCLEOTIDE SEQUENCE</scope>
    <source>
        <strain evidence="7">CBS6341</strain>
    </source>
</reference>
<evidence type="ECO:0000313" key="8">
    <source>
        <dbReference type="Proteomes" id="UP000769528"/>
    </source>
</evidence>
<protein>
    <recommendedName>
        <fullName evidence="6">V-type proton ATPase subunit C</fullName>
    </recommendedName>
</protein>
<evidence type="ECO:0000256" key="6">
    <source>
        <dbReference type="RuleBase" id="RU364010"/>
    </source>
</evidence>
<keyword evidence="3 6" id="KW-0375">Hydrogen ion transport</keyword>
<evidence type="ECO:0000256" key="5">
    <source>
        <dbReference type="ARBA" id="ARBA00053565"/>
    </source>
</evidence>
<keyword evidence="8" id="KW-1185">Reference proteome</keyword>
<organism evidence="7 8">
    <name type="scientific">Wickerhamomyces mucosus</name>
    <dbReference type="NCBI Taxonomy" id="1378264"/>
    <lineage>
        <taxon>Eukaryota</taxon>
        <taxon>Fungi</taxon>
        <taxon>Dikarya</taxon>
        <taxon>Ascomycota</taxon>
        <taxon>Saccharomycotina</taxon>
        <taxon>Saccharomycetes</taxon>
        <taxon>Phaffomycetales</taxon>
        <taxon>Wickerhamomycetaceae</taxon>
        <taxon>Wickerhamomyces</taxon>
    </lineage>
</organism>
<dbReference type="EMBL" id="JAEUBF010000681">
    <property type="protein sequence ID" value="KAH3676040.1"/>
    <property type="molecule type" value="Genomic_DNA"/>
</dbReference>
<comment type="subunit">
    <text evidence="6">V-ATPase is a heteromultimeric enzyme composed of a peripheral catalytic V1 complex (components A to H) attached to an integral membrane V0 proton pore complex.</text>
</comment>
<evidence type="ECO:0000313" key="7">
    <source>
        <dbReference type="EMBL" id="KAH3676040.1"/>
    </source>
</evidence>
<keyword evidence="4 6" id="KW-0406">Ion transport</keyword>
<comment type="similarity">
    <text evidence="1 6">Belongs to the V-ATPase C subunit family.</text>
</comment>
<dbReference type="FunFam" id="3.30.70.100:FF:000002">
    <property type="entry name" value="V-type proton ATPase subunit C"/>
    <property type="match status" value="1"/>
</dbReference>
<evidence type="ECO:0000256" key="4">
    <source>
        <dbReference type="ARBA" id="ARBA00023065"/>
    </source>
</evidence>
<evidence type="ECO:0000256" key="3">
    <source>
        <dbReference type="ARBA" id="ARBA00022781"/>
    </source>
</evidence>
<dbReference type="InterPro" id="IPR004907">
    <property type="entry name" value="ATPase_V1-cplx_csu"/>
</dbReference>
<keyword evidence="2 6" id="KW-0813">Transport</keyword>
<dbReference type="CDD" id="cd14785">
    <property type="entry name" value="V-ATPase_C"/>
    <property type="match status" value="1"/>
</dbReference>
<dbReference type="Proteomes" id="UP000769528">
    <property type="component" value="Unassembled WGS sequence"/>
</dbReference>
<evidence type="ECO:0000256" key="1">
    <source>
        <dbReference type="ARBA" id="ARBA00006138"/>
    </source>
</evidence>
<name>A0A9P8TEW2_9ASCO</name>
<accession>A0A9P8TEW2</accession>
<proteinExistence type="inferred from homology"/>
<dbReference type="Gene3D" id="3.30.70.100">
    <property type="match status" value="1"/>
</dbReference>